<reference evidence="1" key="1">
    <citation type="submission" date="2022-07" db="EMBL/GenBank/DDBJ databases">
        <title>Phylogenomic reconstructions and comparative analyses of Kickxellomycotina fungi.</title>
        <authorList>
            <person name="Reynolds N.K."/>
            <person name="Stajich J.E."/>
            <person name="Barry K."/>
            <person name="Grigoriev I.V."/>
            <person name="Crous P."/>
            <person name="Smith M.E."/>
        </authorList>
    </citation>
    <scope>NUCLEOTIDE SEQUENCE</scope>
    <source>
        <strain evidence="1">BCRC 34191</strain>
    </source>
</reference>
<protein>
    <submittedName>
        <fullName evidence="1">Uncharacterized protein</fullName>
    </submittedName>
</protein>
<name>A0ACC1JV95_9FUNG</name>
<accession>A0ACC1JV95</accession>
<evidence type="ECO:0000313" key="1">
    <source>
        <dbReference type="EMBL" id="KAJ2767979.1"/>
    </source>
</evidence>
<feature type="non-terminal residue" evidence="1">
    <location>
        <position position="59"/>
    </location>
</feature>
<evidence type="ECO:0000313" key="2">
    <source>
        <dbReference type="Proteomes" id="UP001140066"/>
    </source>
</evidence>
<proteinExistence type="predicted"/>
<feature type="non-terminal residue" evidence="1">
    <location>
        <position position="1"/>
    </location>
</feature>
<dbReference type="EMBL" id="JANBUK010003325">
    <property type="protein sequence ID" value="KAJ2767979.1"/>
    <property type="molecule type" value="Genomic_DNA"/>
</dbReference>
<comment type="caution">
    <text evidence="1">The sequence shown here is derived from an EMBL/GenBank/DDBJ whole genome shotgun (WGS) entry which is preliminary data.</text>
</comment>
<keyword evidence="2" id="KW-1185">Reference proteome</keyword>
<sequence>AQWLRNLISIVVAGNIVDLAPIIAERCNKLYLDSCSEDDNNGDIIDVDGEVAEGLLSDN</sequence>
<organism evidence="1 2">
    <name type="scientific">Coemansia linderi</name>
    <dbReference type="NCBI Taxonomy" id="2663919"/>
    <lineage>
        <taxon>Eukaryota</taxon>
        <taxon>Fungi</taxon>
        <taxon>Fungi incertae sedis</taxon>
        <taxon>Zoopagomycota</taxon>
        <taxon>Kickxellomycotina</taxon>
        <taxon>Kickxellomycetes</taxon>
        <taxon>Kickxellales</taxon>
        <taxon>Kickxellaceae</taxon>
        <taxon>Coemansia</taxon>
    </lineage>
</organism>
<gene>
    <name evidence="1" type="ORF">GGI18_005686</name>
</gene>
<dbReference type="Proteomes" id="UP001140066">
    <property type="component" value="Unassembled WGS sequence"/>
</dbReference>